<feature type="domain" description="Tail specific protease" evidence="2">
    <location>
        <begin position="97"/>
        <end position="316"/>
    </location>
</feature>
<dbReference type="SUPFAM" id="SSF52096">
    <property type="entry name" value="ClpP/crotonase"/>
    <property type="match status" value="1"/>
</dbReference>
<evidence type="ECO:0000259" key="2">
    <source>
        <dbReference type="SMART" id="SM00245"/>
    </source>
</evidence>
<dbReference type="RefSeq" id="WP_255910928.1">
    <property type="nucleotide sequence ID" value="NZ_JANFQO010000002.1"/>
</dbReference>
<keyword evidence="1" id="KW-0732">Signal</keyword>
<dbReference type="Pfam" id="PF03572">
    <property type="entry name" value="Peptidase_S41"/>
    <property type="match status" value="1"/>
</dbReference>
<keyword evidence="4" id="KW-1185">Reference proteome</keyword>
<evidence type="ECO:0000256" key="1">
    <source>
        <dbReference type="SAM" id="SignalP"/>
    </source>
</evidence>
<dbReference type="SMART" id="SM00245">
    <property type="entry name" value="TSPc"/>
    <property type="match status" value="1"/>
</dbReference>
<dbReference type="InterPro" id="IPR029045">
    <property type="entry name" value="ClpP/crotonase-like_dom_sf"/>
</dbReference>
<dbReference type="Gene3D" id="3.90.226.10">
    <property type="entry name" value="2-enoyl-CoA Hydratase, Chain A, domain 1"/>
    <property type="match status" value="1"/>
</dbReference>
<dbReference type="Gene3D" id="3.30.750.44">
    <property type="match status" value="1"/>
</dbReference>
<dbReference type="Proteomes" id="UP001165498">
    <property type="component" value="Unassembled WGS sequence"/>
</dbReference>
<gene>
    <name evidence="3" type="ORF">NM961_02535</name>
</gene>
<accession>A0ABT1QNF5</accession>
<dbReference type="PANTHER" id="PTHR11261">
    <property type="entry name" value="INTERPHOTORECEPTOR RETINOID-BINDING PROTEIN"/>
    <property type="match status" value="1"/>
</dbReference>
<feature type="chain" id="PRO_5045759620" evidence="1">
    <location>
        <begin position="32"/>
        <end position="337"/>
    </location>
</feature>
<organism evidence="3 4">
    <name type="scientific">Tahibacter harae</name>
    <dbReference type="NCBI Taxonomy" id="2963937"/>
    <lineage>
        <taxon>Bacteria</taxon>
        <taxon>Pseudomonadati</taxon>
        <taxon>Pseudomonadota</taxon>
        <taxon>Gammaproteobacteria</taxon>
        <taxon>Lysobacterales</taxon>
        <taxon>Rhodanobacteraceae</taxon>
        <taxon>Tahibacter</taxon>
    </lineage>
</organism>
<reference evidence="3" key="1">
    <citation type="submission" date="2022-07" db="EMBL/GenBank/DDBJ databases">
        <title>Tahibacter sp., a new gammaproteobacterium isolated from the silt sample collected at pig farm.</title>
        <authorList>
            <person name="Chen H."/>
        </authorList>
    </citation>
    <scope>NUCLEOTIDE SEQUENCE</scope>
    <source>
        <strain evidence="3">P2K</strain>
    </source>
</reference>
<comment type="caution">
    <text evidence="3">The sequence shown here is derived from an EMBL/GenBank/DDBJ whole genome shotgun (WGS) entry which is preliminary data.</text>
</comment>
<dbReference type="PANTHER" id="PTHR11261:SF3">
    <property type="entry name" value="RETINOL-BINDING PROTEIN 3"/>
    <property type="match status" value="1"/>
</dbReference>
<feature type="signal peptide" evidence="1">
    <location>
        <begin position="1"/>
        <end position="31"/>
    </location>
</feature>
<evidence type="ECO:0000313" key="3">
    <source>
        <dbReference type="EMBL" id="MCQ4163580.1"/>
    </source>
</evidence>
<protein>
    <submittedName>
        <fullName evidence="3">S41 family peptidase</fullName>
    </submittedName>
</protein>
<dbReference type="EMBL" id="JANFQO010000002">
    <property type="protein sequence ID" value="MCQ4163580.1"/>
    <property type="molecule type" value="Genomic_DNA"/>
</dbReference>
<proteinExistence type="predicted"/>
<dbReference type="CDD" id="cd07563">
    <property type="entry name" value="Peptidase_S41_IRBP"/>
    <property type="match status" value="1"/>
</dbReference>
<dbReference type="InterPro" id="IPR005151">
    <property type="entry name" value="Tail-specific_protease"/>
</dbReference>
<evidence type="ECO:0000313" key="4">
    <source>
        <dbReference type="Proteomes" id="UP001165498"/>
    </source>
</evidence>
<name>A0ABT1QNF5_9GAMM</name>
<sequence length="337" mass="35168">MRLFSSLLLRRCGSVLLCSVFLSGLLPPVQAEPPLTPAQVAEVVNAAAAQIRGNHFDTDEGRRIAAALQAWQAARPEQHFDAAGLSRVLTATLREISGDRHFRVLREADLAPSAAPAPGAPAAAAEEAGAAAASGILEARVDGDGVGRLVLAHFPADTAQSRQAYAAAMASLHSARALLIDLRGNRGGDPLSVAQLQGYLFARPAFVSMDFLARGQVVGENRIASDRPGWHLPEPAPMAVLISAQTFSGGEALAYDLKAYGRAVLLGETSGGAANPTRLLELPQGFALSVPYLSPRHRLTGGNWEGRGVTPDIACAAQQCLEQALALLCAKLGQAAP</sequence>